<name>A0ABD0ZLE1_CARAN</name>
<evidence type="ECO:0000313" key="4">
    <source>
        <dbReference type="EMBL" id="KAL1192059.1"/>
    </source>
</evidence>
<dbReference type="Pfam" id="PF01419">
    <property type="entry name" value="Jacalin"/>
    <property type="match status" value="1"/>
</dbReference>
<comment type="similarity">
    <text evidence="1">Belongs to the jacalin lectin family.</text>
</comment>
<reference evidence="4 5" key="1">
    <citation type="submission" date="2024-04" db="EMBL/GenBank/DDBJ databases">
        <title>Genome assembly C_amara_ONT_v2.</title>
        <authorList>
            <person name="Yant L."/>
            <person name="Moore C."/>
            <person name="Slenker M."/>
        </authorList>
    </citation>
    <scope>NUCLEOTIDE SEQUENCE [LARGE SCALE GENOMIC DNA]</scope>
    <source>
        <tissue evidence="4">Leaf</tissue>
    </source>
</reference>
<dbReference type="AlphaFoldDB" id="A0ABD0ZLE1"/>
<gene>
    <name evidence="4" type="ORF">V5N11_029958</name>
</gene>
<protein>
    <submittedName>
        <fullName evidence="4">Jacalin-related lectin 16</fullName>
    </submittedName>
</protein>
<dbReference type="InterPro" id="IPR033734">
    <property type="entry name" value="Jacalin-like_lectin_dom_plant"/>
</dbReference>
<accession>A0ABD0ZLE1</accession>
<dbReference type="FunFam" id="2.100.10.30:FF:000001">
    <property type="entry name" value="Jacalin-related lectin 33"/>
    <property type="match status" value="1"/>
</dbReference>
<keyword evidence="2" id="KW-0430">Lectin</keyword>
<dbReference type="PANTHER" id="PTHR47293:SF58">
    <property type="entry name" value="JACALIN-RELATED LECTIN 22-RELATED"/>
    <property type="match status" value="1"/>
</dbReference>
<dbReference type="GO" id="GO:0030246">
    <property type="term" value="F:carbohydrate binding"/>
    <property type="evidence" value="ECO:0007669"/>
    <property type="project" value="UniProtKB-KW"/>
</dbReference>
<evidence type="ECO:0000313" key="5">
    <source>
        <dbReference type="Proteomes" id="UP001558713"/>
    </source>
</evidence>
<dbReference type="PROSITE" id="PS51752">
    <property type="entry name" value="JACALIN_LECTIN"/>
    <property type="match status" value="1"/>
</dbReference>
<dbReference type="Proteomes" id="UP001558713">
    <property type="component" value="Unassembled WGS sequence"/>
</dbReference>
<dbReference type="InterPro" id="IPR036404">
    <property type="entry name" value="Jacalin-like_lectin_dom_sf"/>
</dbReference>
<sequence length="122" mass="14099">MGIAFVKFFYDKENQIVVGEDHGTNTLLRVDEFELDYQCEYLISVEGCYDVVDGSENEVIRMLRFKTNTQTSQVFGVETKSNFILQKERHKIVGFHGKMGKMLHQIGVNVLPIHNDHLHLII</sequence>
<dbReference type="InterPro" id="IPR001229">
    <property type="entry name" value="Jacalin-like_lectin_dom"/>
</dbReference>
<comment type="caution">
    <text evidence="4">The sequence shown here is derived from an EMBL/GenBank/DDBJ whole genome shotgun (WGS) entry which is preliminary data.</text>
</comment>
<evidence type="ECO:0000259" key="3">
    <source>
        <dbReference type="PROSITE" id="PS51752"/>
    </source>
</evidence>
<dbReference type="CDD" id="cd09612">
    <property type="entry name" value="Jacalin"/>
    <property type="match status" value="1"/>
</dbReference>
<evidence type="ECO:0000256" key="1">
    <source>
        <dbReference type="ARBA" id="ARBA00006568"/>
    </source>
</evidence>
<dbReference type="EMBL" id="JBANAX010000833">
    <property type="protein sequence ID" value="KAL1192059.1"/>
    <property type="molecule type" value="Genomic_DNA"/>
</dbReference>
<dbReference type="SUPFAM" id="SSF51101">
    <property type="entry name" value="Mannose-binding lectins"/>
    <property type="match status" value="1"/>
</dbReference>
<dbReference type="SMART" id="SM00915">
    <property type="entry name" value="Jacalin"/>
    <property type="match status" value="1"/>
</dbReference>
<evidence type="ECO:0000256" key="2">
    <source>
        <dbReference type="ARBA" id="ARBA00022734"/>
    </source>
</evidence>
<dbReference type="Gene3D" id="2.100.10.30">
    <property type="entry name" value="Jacalin-like lectin domain"/>
    <property type="match status" value="1"/>
</dbReference>
<organism evidence="4 5">
    <name type="scientific">Cardamine amara subsp. amara</name>
    <dbReference type="NCBI Taxonomy" id="228776"/>
    <lineage>
        <taxon>Eukaryota</taxon>
        <taxon>Viridiplantae</taxon>
        <taxon>Streptophyta</taxon>
        <taxon>Embryophyta</taxon>
        <taxon>Tracheophyta</taxon>
        <taxon>Spermatophyta</taxon>
        <taxon>Magnoliopsida</taxon>
        <taxon>eudicotyledons</taxon>
        <taxon>Gunneridae</taxon>
        <taxon>Pentapetalae</taxon>
        <taxon>rosids</taxon>
        <taxon>malvids</taxon>
        <taxon>Brassicales</taxon>
        <taxon>Brassicaceae</taxon>
        <taxon>Cardamineae</taxon>
        <taxon>Cardamine</taxon>
    </lineage>
</organism>
<dbReference type="PANTHER" id="PTHR47293">
    <property type="entry name" value="JACALIN-RELATED LECTIN 3"/>
    <property type="match status" value="1"/>
</dbReference>
<feature type="domain" description="Jacalin-type lectin" evidence="3">
    <location>
        <begin position="1"/>
        <end position="112"/>
    </location>
</feature>
<proteinExistence type="inferred from homology"/>
<keyword evidence="5" id="KW-1185">Reference proteome</keyword>